<feature type="region of interest" description="Disordered" evidence="1">
    <location>
        <begin position="227"/>
        <end position="246"/>
    </location>
</feature>
<dbReference type="EnsemblMetazoa" id="PHUM498590-RA">
    <property type="protein sequence ID" value="PHUM498590-PA"/>
    <property type="gene ID" value="PHUM498590"/>
</dbReference>
<evidence type="ECO:0000313" key="3">
    <source>
        <dbReference type="EnsemblMetazoa" id="PHUM498590-PA"/>
    </source>
</evidence>
<gene>
    <name evidence="3" type="primary">8236231</name>
    <name evidence="2" type="ORF">Phum_PHUM498590</name>
</gene>
<reference evidence="2" key="1">
    <citation type="submission" date="2007-04" db="EMBL/GenBank/DDBJ databases">
        <title>Annotation of Pediculus humanus corporis strain USDA.</title>
        <authorList>
            <person name="Kirkness E."/>
            <person name="Hannick L."/>
            <person name="Hass B."/>
            <person name="Bruggner R."/>
            <person name="Lawson D."/>
            <person name="Bidwell S."/>
            <person name="Joardar V."/>
            <person name="Caler E."/>
            <person name="Walenz B."/>
            <person name="Inman J."/>
            <person name="Schobel S."/>
            <person name="Galinsky K."/>
            <person name="Amedeo P."/>
            <person name="Strausberg R."/>
        </authorList>
    </citation>
    <scope>NUCLEOTIDE SEQUENCE</scope>
    <source>
        <strain evidence="2">USDA</strain>
    </source>
</reference>
<dbReference type="HOGENOM" id="CLU_608763_0_0_1"/>
<name>E0VXD6_PEDHC</name>
<sequence length="450" mass="51251">MLVKELGGGRRKNDDEGIEYENVMEKSKEDKEKETAVAVAENTIYFSDGGGRGEGVKENKKKNIEIKKSTVEIKISSSSCCDLSKKSQTNLYIPEHYSTPEPQGPTKTVKKDDLNLSDLCSIRFSFLDSSPPPTEDKSKEYVYDTIEETKTNVEETLNRDYVTVSDSSENVYSSPRTSLNSQTISGEFHTPTEYVTSDQEAGCSPDKSDGDSELFYATSEVLNLRPPTPYKKRKSSSDYEDLELEDEELPEIPIESPEINDNLDEYADVDVNDYCRHREENPKKLNLNPKDKKAIVKVRSKINKAWKSMKNWINEDREIRECSNNNVNVKKPLTIDVIKVLKKNEKDVDEDETDTTMGRRRSESPDSDINNQKFSFSNENIKFIDVEKRENSDSGTYMDMTRCQIPECSTDIFQSLTILRKKFDGSSSGTTPSLKKFRIYPETVSGDLNR</sequence>
<accession>E0VXD6</accession>
<proteinExistence type="predicted"/>
<evidence type="ECO:0000256" key="1">
    <source>
        <dbReference type="SAM" id="MobiDB-lite"/>
    </source>
</evidence>
<dbReference type="InParanoid" id="E0VXD6"/>
<feature type="region of interest" description="Disordered" evidence="1">
    <location>
        <begin position="345"/>
        <end position="372"/>
    </location>
</feature>
<keyword evidence="4" id="KW-1185">Reference proteome</keyword>
<dbReference type="EMBL" id="AAZO01006044">
    <property type="status" value="NOT_ANNOTATED_CDS"/>
    <property type="molecule type" value="Genomic_DNA"/>
</dbReference>
<dbReference type="VEuPathDB" id="VectorBase:PHUM498590"/>
<dbReference type="GeneID" id="8236231"/>
<dbReference type="AlphaFoldDB" id="E0VXD6"/>
<evidence type="ECO:0000313" key="4">
    <source>
        <dbReference type="Proteomes" id="UP000009046"/>
    </source>
</evidence>
<reference evidence="3" key="3">
    <citation type="submission" date="2021-02" db="UniProtKB">
        <authorList>
            <consortium name="EnsemblMetazoa"/>
        </authorList>
    </citation>
    <scope>IDENTIFICATION</scope>
    <source>
        <strain evidence="3">USDA</strain>
    </source>
</reference>
<protein>
    <submittedName>
        <fullName evidence="2 3">Uncharacterized protein</fullName>
    </submittedName>
</protein>
<feature type="compositionally biased region" description="Polar residues" evidence="1">
    <location>
        <begin position="167"/>
        <end position="185"/>
    </location>
</feature>
<feature type="region of interest" description="Disordered" evidence="1">
    <location>
        <begin position="167"/>
        <end position="186"/>
    </location>
</feature>
<dbReference type="RefSeq" id="XP_002430780.1">
    <property type="nucleotide sequence ID" value="XM_002430735.1"/>
</dbReference>
<organism>
    <name type="scientific">Pediculus humanus subsp. corporis</name>
    <name type="common">Body louse</name>
    <dbReference type="NCBI Taxonomy" id="121224"/>
    <lineage>
        <taxon>Eukaryota</taxon>
        <taxon>Metazoa</taxon>
        <taxon>Ecdysozoa</taxon>
        <taxon>Arthropoda</taxon>
        <taxon>Hexapoda</taxon>
        <taxon>Insecta</taxon>
        <taxon>Pterygota</taxon>
        <taxon>Neoptera</taxon>
        <taxon>Paraneoptera</taxon>
        <taxon>Psocodea</taxon>
        <taxon>Troctomorpha</taxon>
        <taxon>Phthiraptera</taxon>
        <taxon>Anoplura</taxon>
        <taxon>Pediculidae</taxon>
        <taxon>Pediculus</taxon>
    </lineage>
</organism>
<dbReference type="KEGG" id="phu:Phum_PHUM498590"/>
<dbReference type="CTD" id="8236231"/>
<dbReference type="EMBL" id="DS235830">
    <property type="protein sequence ID" value="EEB18042.1"/>
    <property type="molecule type" value="Genomic_DNA"/>
</dbReference>
<reference evidence="2" key="2">
    <citation type="submission" date="2007-04" db="EMBL/GenBank/DDBJ databases">
        <title>The genome of the human body louse.</title>
        <authorList>
            <consortium name="The Human Body Louse Genome Consortium"/>
            <person name="Kirkness E."/>
            <person name="Walenz B."/>
            <person name="Hass B."/>
            <person name="Bruggner R."/>
            <person name="Strausberg R."/>
        </authorList>
    </citation>
    <scope>NUCLEOTIDE SEQUENCE</scope>
    <source>
        <strain evidence="2">USDA</strain>
    </source>
</reference>
<dbReference type="Proteomes" id="UP000009046">
    <property type="component" value="Unassembled WGS sequence"/>
</dbReference>
<evidence type="ECO:0000313" key="2">
    <source>
        <dbReference type="EMBL" id="EEB18042.1"/>
    </source>
</evidence>